<dbReference type="Proteomes" id="UP001156389">
    <property type="component" value="Unassembled WGS sequence"/>
</dbReference>
<feature type="transmembrane region" description="Helical" evidence="8">
    <location>
        <begin position="269"/>
        <end position="290"/>
    </location>
</feature>
<evidence type="ECO:0000256" key="1">
    <source>
        <dbReference type="ARBA" id="ARBA00004651"/>
    </source>
</evidence>
<proteinExistence type="predicted"/>
<feature type="transmembrane region" description="Helical" evidence="8">
    <location>
        <begin position="107"/>
        <end position="128"/>
    </location>
</feature>
<feature type="transmembrane region" description="Helical" evidence="8">
    <location>
        <begin position="140"/>
        <end position="160"/>
    </location>
</feature>
<feature type="transmembrane region" description="Helical" evidence="8">
    <location>
        <begin position="166"/>
        <end position="190"/>
    </location>
</feature>
<evidence type="ECO:0000256" key="6">
    <source>
        <dbReference type="ARBA" id="ARBA00023136"/>
    </source>
</evidence>
<evidence type="ECO:0000256" key="8">
    <source>
        <dbReference type="SAM" id="Phobius"/>
    </source>
</evidence>
<gene>
    <name evidence="10" type="ORF">LHJ74_06630</name>
</gene>
<feature type="transmembrane region" description="Helical" evidence="8">
    <location>
        <begin position="479"/>
        <end position="499"/>
    </location>
</feature>
<dbReference type="Gene3D" id="1.20.1720.10">
    <property type="entry name" value="Multidrug resistance protein D"/>
    <property type="match status" value="1"/>
</dbReference>
<feature type="transmembrane region" description="Helical" evidence="8">
    <location>
        <begin position="365"/>
        <end position="385"/>
    </location>
</feature>
<evidence type="ECO:0000256" key="5">
    <source>
        <dbReference type="ARBA" id="ARBA00022989"/>
    </source>
</evidence>
<dbReference type="InterPro" id="IPR036259">
    <property type="entry name" value="MFS_trans_sf"/>
</dbReference>
<dbReference type="Gene3D" id="1.20.1250.20">
    <property type="entry name" value="MFS general substrate transporter like domains"/>
    <property type="match status" value="1"/>
</dbReference>
<evidence type="ECO:0000256" key="7">
    <source>
        <dbReference type="ARBA" id="ARBA00023251"/>
    </source>
</evidence>
<feature type="transmembrane region" description="Helical" evidence="8">
    <location>
        <begin position="228"/>
        <end position="248"/>
    </location>
</feature>
<keyword evidence="5 8" id="KW-1133">Transmembrane helix</keyword>
<feature type="transmembrane region" description="Helical" evidence="8">
    <location>
        <begin position="82"/>
        <end position="101"/>
    </location>
</feature>
<accession>A0ABT2JPD2</accession>
<evidence type="ECO:0000256" key="3">
    <source>
        <dbReference type="ARBA" id="ARBA00022475"/>
    </source>
</evidence>
<evidence type="ECO:0000313" key="11">
    <source>
        <dbReference type="Proteomes" id="UP001156389"/>
    </source>
</evidence>
<dbReference type="CDD" id="cd17321">
    <property type="entry name" value="MFS_MMR_MDR_like"/>
    <property type="match status" value="1"/>
</dbReference>
<protein>
    <submittedName>
        <fullName evidence="10">MFS transporter</fullName>
    </submittedName>
</protein>
<dbReference type="EMBL" id="JAJAGO010000003">
    <property type="protein sequence ID" value="MCT2589601.1"/>
    <property type="molecule type" value="Genomic_DNA"/>
</dbReference>
<dbReference type="InterPro" id="IPR020846">
    <property type="entry name" value="MFS_dom"/>
</dbReference>
<keyword evidence="3" id="KW-1003">Cell membrane</keyword>
<feature type="domain" description="Major facilitator superfamily (MFS) profile" evidence="9">
    <location>
        <begin position="16"/>
        <end position="503"/>
    </location>
</feature>
<keyword evidence="11" id="KW-1185">Reference proteome</keyword>
<dbReference type="PANTHER" id="PTHR42718">
    <property type="entry name" value="MAJOR FACILITATOR SUPERFAMILY MULTIDRUG TRANSPORTER MFSC"/>
    <property type="match status" value="1"/>
</dbReference>
<feature type="transmembrane region" description="Helical" evidence="8">
    <location>
        <begin position="202"/>
        <end position="222"/>
    </location>
</feature>
<dbReference type="Pfam" id="PF07690">
    <property type="entry name" value="MFS_1"/>
    <property type="match status" value="1"/>
</dbReference>
<evidence type="ECO:0000256" key="4">
    <source>
        <dbReference type="ARBA" id="ARBA00022692"/>
    </source>
</evidence>
<organism evidence="10 11">
    <name type="scientific">Streptomyces gossypii</name>
    <dbReference type="NCBI Taxonomy" id="2883101"/>
    <lineage>
        <taxon>Bacteria</taxon>
        <taxon>Bacillati</taxon>
        <taxon>Actinomycetota</taxon>
        <taxon>Actinomycetes</taxon>
        <taxon>Kitasatosporales</taxon>
        <taxon>Streptomycetaceae</taxon>
        <taxon>Streptomyces</taxon>
    </lineage>
</organism>
<dbReference type="InterPro" id="IPR011701">
    <property type="entry name" value="MFS"/>
</dbReference>
<evidence type="ECO:0000259" key="9">
    <source>
        <dbReference type="PROSITE" id="PS50850"/>
    </source>
</evidence>
<reference evidence="10 11" key="1">
    <citation type="submission" date="2021-10" db="EMBL/GenBank/DDBJ databases">
        <title>Streptomyces gossypii sp. nov., isolated from soil collected from cotton field.</title>
        <authorList>
            <person name="Ge X."/>
            <person name="Chen X."/>
            <person name="Liu W."/>
        </authorList>
    </citation>
    <scope>NUCLEOTIDE SEQUENCE [LARGE SCALE GENOMIC DNA]</scope>
    <source>
        <strain evidence="10 11">N2-109</strain>
    </source>
</reference>
<keyword evidence="6 8" id="KW-0472">Membrane</keyword>
<name>A0ABT2JPD2_9ACTN</name>
<comment type="caution">
    <text evidence="10">The sequence shown here is derived from an EMBL/GenBank/DDBJ whole genome shotgun (WGS) entry which is preliminary data.</text>
</comment>
<dbReference type="PANTHER" id="PTHR42718:SF47">
    <property type="entry name" value="METHYL VIOLOGEN RESISTANCE PROTEIN SMVA"/>
    <property type="match status" value="1"/>
</dbReference>
<sequence>MATTAPRKAGTREWTGLVVLALPTLILAMDNSVLFLALPHLAEDLEPSSTQMLWIMDIYSFLVAGFLITMGALGDRIGRRRLLMIGAFVFGVASVLAAYSTSAEMLIVTRALLGIAGATLMPSTLSLIRNMFPDPEQRTAAIGVWMGCFIIGVVLGPIVGGSLLEFFWWGSAFLVAVPVMLILLVLGRPLLPEYRNPEAGRLDVPSVALSLAAVLPVIYALKEIAKDGFAWIPALCVVAGLASGALFVRRQGRIADPLIDLGLFKSRAFSSSLLVMTLSMCVMGGTYYFFTQYLQLVDGLSALRTGLWLLPVAAVMMLGAGVVPQLARTVRPGRLAGAGLLLSSVGLVVLAQVETDSSRVLPVTAFLIVMAGLTPMMILGTDMIVGIAPPEKSGSASALSETGGEFGIALGLAALGTSGNLVYRDELNDTLPSATPPEALDALRDTLAGALAVAEELPGPLGGEVANAARAAFVSGMQVSALIGAAVVALSGVLALALLRRVPLVAELGGDATAPDADTRQDDPAGL</sequence>
<keyword evidence="7" id="KW-0046">Antibiotic resistance</keyword>
<feature type="transmembrane region" description="Helical" evidence="8">
    <location>
        <begin position="335"/>
        <end position="353"/>
    </location>
</feature>
<evidence type="ECO:0000256" key="2">
    <source>
        <dbReference type="ARBA" id="ARBA00022448"/>
    </source>
</evidence>
<keyword evidence="2" id="KW-0813">Transport</keyword>
<feature type="transmembrane region" description="Helical" evidence="8">
    <location>
        <begin position="302"/>
        <end position="323"/>
    </location>
</feature>
<dbReference type="PROSITE" id="PS50850">
    <property type="entry name" value="MFS"/>
    <property type="match status" value="1"/>
</dbReference>
<dbReference type="SUPFAM" id="SSF103473">
    <property type="entry name" value="MFS general substrate transporter"/>
    <property type="match status" value="1"/>
</dbReference>
<feature type="transmembrane region" description="Helical" evidence="8">
    <location>
        <begin position="51"/>
        <end position="70"/>
    </location>
</feature>
<evidence type="ECO:0000313" key="10">
    <source>
        <dbReference type="EMBL" id="MCT2589601.1"/>
    </source>
</evidence>
<comment type="subcellular location">
    <subcellularLocation>
        <location evidence="1">Cell membrane</location>
        <topology evidence="1">Multi-pass membrane protein</topology>
    </subcellularLocation>
</comment>
<keyword evidence="4 8" id="KW-0812">Transmembrane</keyword>
<dbReference type="RefSeq" id="WP_260216608.1">
    <property type="nucleotide sequence ID" value="NZ_JAJAGO010000003.1"/>
</dbReference>